<proteinExistence type="predicted"/>
<name>A0AA40DVU5_9PEZI</name>
<dbReference type="InterPro" id="IPR009784">
    <property type="entry name" value="DUF1349"/>
</dbReference>
<keyword evidence="2" id="KW-1185">Reference proteome</keyword>
<dbReference type="AlphaFoldDB" id="A0AA40DVU5"/>
<accession>A0AA40DVU5</accession>
<comment type="caution">
    <text evidence="1">The sequence shown here is derived from an EMBL/GenBank/DDBJ whole genome shotgun (WGS) entry which is preliminary data.</text>
</comment>
<dbReference type="Gene3D" id="2.60.120.200">
    <property type="match status" value="1"/>
</dbReference>
<sequence>MSTFTITAGLGTDLWRKPPHADIFNAPIASPSSGALPTFLSARGSFAFDFTERYDQVGLLLTFHLLSATPNPAASALKWIKTGIEFYNGQPMLSTVACERYADWSVSPLSPRAAWTTILIEKSTDEHGTSLWVYHILEDGTKVPLREIAWVFGDNPEGWRVEASALAARPEKGATGDLVVEVKDFEVRWET</sequence>
<dbReference type="Pfam" id="PF07081">
    <property type="entry name" value="DUF1349"/>
    <property type="match status" value="1"/>
</dbReference>
<dbReference type="PANTHER" id="PTHR35332:SF2">
    <property type="entry name" value="REGULATION OF ENOLASE PROTEIN 1"/>
    <property type="match status" value="1"/>
</dbReference>
<protein>
    <submittedName>
        <fullName evidence="1">Uncharacterized protein</fullName>
    </submittedName>
</protein>
<evidence type="ECO:0000313" key="2">
    <source>
        <dbReference type="Proteomes" id="UP001172102"/>
    </source>
</evidence>
<dbReference type="Proteomes" id="UP001172102">
    <property type="component" value="Unassembled WGS sequence"/>
</dbReference>
<organism evidence="1 2">
    <name type="scientific">Lasiosphaeris hirsuta</name>
    <dbReference type="NCBI Taxonomy" id="260670"/>
    <lineage>
        <taxon>Eukaryota</taxon>
        <taxon>Fungi</taxon>
        <taxon>Dikarya</taxon>
        <taxon>Ascomycota</taxon>
        <taxon>Pezizomycotina</taxon>
        <taxon>Sordariomycetes</taxon>
        <taxon>Sordariomycetidae</taxon>
        <taxon>Sordariales</taxon>
        <taxon>Lasiosphaeriaceae</taxon>
        <taxon>Lasiosphaeris</taxon>
    </lineage>
</organism>
<dbReference type="PANTHER" id="PTHR35332">
    <property type="entry name" value="REGULATION OF ENOLASE PROTEIN 1"/>
    <property type="match status" value="1"/>
</dbReference>
<reference evidence="1" key="1">
    <citation type="submission" date="2023-06" db="EMBL/GenBank/DDBJ databases">
        <title>Genome-scale phylogeny and comparative genomics of the fungal order Sordariales.</title>
        <authorList>
            <consortium name="Lawrence Berkeley National Laboratory"/>
            <person name="Hensen N."/>
            <person name="Bonometti L."/>
            <person name="Westerberg I."/>
            <person name="Brannstrom I.O."/>
            <person name="Guillou S."/>
            <person name="Cros-Aarteil S."/>
            <person name="Calhoun S."/>
            <person name="Haridas S."/>
            <person name="Kuo A."/>
            <person name="Mondo S."/>
            <person name="Pangilinan J."/>
            <person name="Riley R."/>
            <person name="Labutti K."/>
            <person name="Andreopoulos B."/>
            <person name="Lipzen A."/>
            <person name="Chen C."/>
            <person name="Yanf M."/>
            <person name="Daum C."/>
            <person name="Ng V."/>
            <person name="Clum A."/>
            <person name="Steindorff A."/>
            <person name="Ohm R."/>
            <person name="Martin F."/>
            <person name="Silar P."/>
            <person name="Natvig D."/>
            <person name="Lalanne C."/>
            <person name="Gautier V."/>
            <person name="Ament-Velasquez S.L."/>
            <person name="Kruys A."/>
            <person name="Hutchinson M.I."/>
            <person name="Powell A.J."/>
            <person name="Barry K."/>
            <person name="Miller A.N."/>
            <person name="Grigoriev I.V."/>
            <person name="Debuchy R."/>
            <person name="Gladieux P."/>
            <person name="Thoren M.H."/>
            <person name="Johannesson H."/>
        </authorList>
    </citation>
    <scope>NUCLEOTIDE SEQUENCE</scope>
    <source>
        <strain evidence="1">SMH4607-1</strain>
    </source>
</reference>
<evidence type="ECO:0000313" key="1">
    <source>
        <dbReference type="EMBL" id="KAK0715071.1"/>
    </source>
</evidence>
<gene>
    <name evidence="1" type="ORF">B0H67DRAFT_233524</name>
</gene>
<dbReference type="EMBL" id="JAUKUA010000004">
    <property type="protein sequence ID" value="KAK0715071.1"/>
    <property type="molecule type" value="Genomic_DNA"/>
</dbReference>